<evidence type="ECO:0000313" key="2">
    <source>
        <dbReference type="Proteomes" id="UP000242205"/>
    </source>
</evidence>
<dbReference type="KEGG" id="atw:C0099_11080"/>
<protein>
    <submittedName>
        <fullName evidence="1">Uncharacterized protein</fullName>
    </submittedName>
</protein>
<gene>
    <name evidence="1" type="ORF">C0099_11080</name>
</gene>
<dbReference type="Proteomes" id="UP000242205">
    <property type="component" value="Chromosome"/>
</dbReference>
<keyword evidence="2" id="KW-1185">Reference proteome</keyword>
<organism evidence="1 2">
    <name type="scientific">Pseudazoarcus pumilus</name>
    <dbReference type="NCBI Taxonomy" id="2067960"/>
    <lineage>
        <taxon>Bacteria</taxon>
        <taxon>Pseudomonadati</taxon>
        <taxon>Pseudomonadota</taxon>
        <taxon>Betaproteobacteria</taxon>
        <taxon>Rhodocyclales</taxon>
        <taxon>Zoogloeaceae</taxon>
        <taxon>Pseudazoarcus</taxon>
    </lineage>
</organism>
<dbReference type="AlphaFoldDB" id="A0A2I6S832"/>
<accession>A0A2I6S832</accession>
<name>A0A2I6S832_9RHOO</name>
<dbReference type="EMBL" id="CP025682">
    <property type="protein sequence ID" value="AUN95423.1"/>
    <property type="molecule type" value="Genomic_DNA"/>
</dbReference>
<evidence type="ECO:0000313" key="1">
    <source>
        <dbReference type="EMBL" id="AUN95423.1"/>
    </source>
</evidence>
<reference evidence="1 2" key="1">
    <citation type="submission" date="2018-01" db="EMBL/GenBank/DDBJ databases">
        <authorList>
            <person name="Fu G.-Y."/>
        </authorList>
    </citation>
    <scope>NUCLEOTIDE SEQUENCE [LARGE SCALE GENOMIC DNA]</scope>
    <source>
        <strain evidence="1 2">SY39</strain>
    </source>
</reference>
<proteinExistence type="predicted"/>
<sequence>MLAQVLDDLSSRKGGWMQIARDLEPDNVVSYYSWLTKLAQGVIREPSVNKVQRLYDYFRAQEAVSAPAGQQEAA</sequence>